<evidence type="ECO:0000313" key="3">
    <source>
        <dbReference type="Proteomes" id="UP000287651"/>
    </source>
</evidence>
<gene>
    <name evidence="2" type="ORF">B296_00037775</name>
</gene>
<dbReference type="EMBL" id="AMZH03008860">
    <property type="protein sequence ID" value="RRT58058.1"/>
    <property type="molecule type" value="Genomic_DNA"/>
</dbReference>
<protein>
    <submittedName>
        <fullName evidence="2">Uncharacterized protein</fullName>
    </submittedName>
</protein>
<feature type="region of interest" description="Disordered" evidence="1">
    <location>
        <begin position="80"/>
        <end position="112"/>
    </location>
</feature>
<reference evidence="2 3" key="1">
    <citation type="journal article" date="2014" name="Agronomy (Basel)">
        <title>A Draft Genome Sequence for Ensete ventricosum, the Drought-Tolerant Tree Against Hunger.</title>
        <authorList>
            <person name="Harrison J."/>
            <person name="Moore K.A."/>
            <person name="Paszkiewicz K."/>
            <person name="Jones T."/>
            <person name="Grant M."/>
            <person name="Ambacheew D."/>
            <person name="Muzemil S."/>
            <person name="Studholme D.J."/>
        </authorList>
    </citation>
    <scope>NUCLEOTIDE SEQUENCE [LARGE SCALE GENOMIC DNA]</scope>
</reference>
<feature type="compositionally biased region" description="Basic and acidic residues" evidence="1">
    <location>
        <begin position="80"/>
        <end position="106"/>
    </location>
</feature>
<accession>A0A426Z266</accession>
<evidence type="ECO:0000313" key="2">
    <source>
        <dbReference type="EMBL" id="RRT58058.1"/>
    </source>
</evidence>
<dbReference type="Proteomes" id="UP000287651">
    <property type="component" value="Unassembled WGS sequence"/>
</dbReference>
<evidence type="ECO:0000256" key="1">
    <source>
        <dbReference type="SAM" id="MobiDB-lite"/>
    </source>
</evidence>
<proteinExistence type="predicted"/>
<name>A0A426Z266_ENSVE</name>
<dbReference type="AlphaFoldDB" id="A0A426Z266"/>
<organism evidence="2 3">
    <name type="scientific">Ensete ventricosum</name>
    <name type="common">Abyssinian banana</name>
    <name type="synonym">Musa ensete</name>
    <dbReference type="NCBI Taxonomy" id="4639"/>
    <lineage>
        <taxon>Eukaryota</taxon>
        <taxon>Viridiplantae</taxon>
        <taxon>Streptophyta</taxon>
        <taxon>Embryophyta</taxon>
        <taxon>Tracheophyta</taxon>
        <taxon>Spermatophyta</taxon>
        <taxon>Magnoliopsida</taxon>
        <taxon>Liliopsida</taxon>
        <taxon>Zingiberales</taxon>
        <taxon>Musaceae</taxon>
        <taxon>Ensete</taxon>
    </lineage>
</organism>
<sequence length="200" mass="22456">MHGLLYRSIPVYQPAIGIVCNELYRAYQDTVHGEVLIYRPYQSPVRPIRTAHIKRYTTFRNSIFGNGSIGETSARTHAFSDREKGVRVLPRDGDRGDPARLGDGDRTGTGVPPTVQDLGELRALPGARLADDHDHRVLRHSLRYLVLELEDGEDRHGRGVTVRGWIGRGRKERKLGEANSDDEIVEKIQGGDEEAIELPR</sequence>
<comment type="caution">
    <text evidence="2">The sequence shown here is derived from an EMBL/GenBank/DDBJ whole genome shotgun (WGS) entry which is preliminary data.</text>
</comment>